<reference evidence="2 3" key="1">
    <citation type="submission" date="2020-11" db="EMBL/GenBank/DDBJ databases">
        <authorList>
            <person name="Kim M.K."/>
        </authorList>
    </citation>
    <scope>NUCLEOTIDE SEQUENCE [LARGE SCALE GENOMIC DNA]</scope>
    <source>
        <strain evidence="2 3">BT662</strain>
    </source>
</reference>
<organism evidence="2 3">
    <name type="scientific">Hymenobacter ruricola</name>
    <dbReference type="NCBI Taxonomy" id="2791023"/>
    <lineage>
        <taxon>Bacteria</taxon>
        <taxon>Pseudomonadati</taxon>
        <taxon>Bacteroidota</taxon>
        <taxon>Cytophagia</taxon>
        <taxon>Cytophagales</taxon>
        <taxon>Hymenobacteraceae</taxon>
        <taxon>Hymenobacter</taxon>
    </lineage>
</organism>
<gene>
    <name evidence="2" type="ORF">I2H31_17930</name>
</gene>
<keyword evidence="3" id="KW-1185">Reference proteome</keyword>
<comment type="caution">
    <text evidence="2">The sequence shown here is derived from an EMBL/GenBank/DDBJ whole genome shotgun (WGS) entry which is preliminary data.</text>
</comment>
<dbReference type="Proteomes" id="UP000618931">
    <property type="component" value="Unassembled WGS sequence"/>
</dbReference>
<protein>
    <submittedName>
        <fullName evidence="2">Phage tail protein</fullName>
    </submittedName>
</protein>
<dbReference type="Pfam" id="PF07484">
    <property type="entry name" value="Collar"/>
    <property type="match status" value="1"/>
</dbReference>
<dbReference type="SUPFAM" id="SSF88874">
    <property type="entry name" value="Receptor-binding domain of short tail fibre protein gp12"/>
    <property type="match status" value="1"/>
</dbReference>
<sequence>MEPFLGEIRLFPLNFSPGGWTPCDGRLLPIAQNTALFSLLGVMYGGDGRSTFALPDLRGRTPVGMGQGAGTSYYPQGQMTGTETVTLNSNQMPQHIHPLSSAAVPVSTAAGTSNSPVGGYFAPATDQYGDSAGGGNLAAGMLNGNSAPTGGSQPHENRMPFQVLNYCIATDLGASVFPPRQ</sequence>
<name>A0ABS0I8Y9_9BACT</name>
<feature type="domain" description="Phage tail collar" evidence="1">
    <location>
        <begin position="6"/>
        <end position="62"/>
    </location>
</feature>
<accession>A0ABS0I8Y9</accession>
<dbReference type="InterPro" id="IPR037053">
    <property type="entry name" value="Phage_tail_collar_dom_sf"/>
</dbReference>
<dbReference type="InterPro" id="IPR011083">
    <property type="entry name" value="Phage_tail_collar_dom"/>
</dbReference>
<evidence type="ECO:0000313" key="3">
    <source>
        <dbReference type="Proteomes" id="UP000618931"/>
    </source>
</evidence>
<dbReference type="EMBL" id="JADQDM010000011">
    <property type="protein sequence ID" value="MBF9222989.1"/>
    <property type="molecule type" value="Genomic_DNA"/>
</dbReference>
<evidence type="ECO:0000313" key="2">
    <source>
        <dbReference type="EMBL" id="MBF9222989.1"/>
    </source>
</evidence>
<dbReference type="RefSeq" id="WP_196294437.1">
    <property type="nucleotide sequence ID" value="NZ_JADQDM010000011.1"/>
</dbReference>
<evidence type="ECO:0000259" key="1">
    <source>
        <dbReference type="Pfam" id="PF07484"/>
    </source>
</evidence>
<dbReference type="Gene3D" id="3.90.1340.10">
    <property type="entry name" value="Phage tail collar domain"/>
    <property type="match status" value="1"/>
</dbReference>
<proteinExistence type="predicted"/>